<keyword evidence="7 14" id="KW-0732">Signal</keyword>
<dbReference type="GO" id="GO:0038023">
    <property type="term" value="F:signaling receptor activity"/>
    <property type="evidence" value="ECO:0007669"/>
    <property type="project" value="InterPro"/>
</dbReference>
<evidence type="ECO:0000256" key="3">
    <source>
        <dbReference type="ARBA" id="ARBA00004373"/>
    </source>
</evidence>
<dbReference type="GO" id="GO:0098588">
    <property type="term" value="C:bounding membrane of organelle"/>
    <property type="evidence" value="ECO:0007669"/>
    <property type="project" value="UniProtKB-ARBA"/>
</dbReference>
<evidence type="ECO:0000256" key="8">
    <source>
        <dbReference type="ARBA" id="ARBA00022824"/>
    </source>
</evidence>
<evidence type="ECO:0000256" key="12">
    <source>
        <dbReference type="SAM" id="MobiDB-lite"/>
    </source>
</evidence>
<dbReference type="EMBL" id="CADEBD010000348">
    <property type="protein sequence ID" value="CAB3250681.1"/>
    <property type="molecule type" value="Genomic_DNA"/>
</dbReference>
<feature type="transmembrane region" description="Helical" evidence="13">
    <location>
        <begin position="312"/>
        <end position="332"/>
    </location>
</feature>
<keyword evidence="4" id="KW-1003">Cell membrane</keyword>
<evidence type="ECO:0000256" key="6">
    <source>
        <dbReference type="ARBA" id="ARBA00022692"/>
    </source>
</evidence>
<evidence type="ECO:0000256" key="9">
    <source>
        <dbReference type="ARBA" id="ARBA00022989"/>
    </source>
</evidence>
<dbReference type="EMBL" id="CADEBC010000485">
    <property type="protein sequence ID" value="CAB3235562.1"/>
    <property type="molecule type" value="Genomic_DNA"/>
</dbReference>
<keyword evidence="9 13" id="KW-1133">Transmembrane helix</keyword>
<evidence type="ECO:0000313" key="18">
    <source>
        <dbReference type="EMBL" id="CAB3250681.1"/>
    </source>
</evidence>
<evidence type="ECO:0008006" key="21">
    <source>
        <dbReference type="Google" id="ProtNLM"/>
    </source>
</evidence>
<dbReference type="InterPro" id="IPR056780">
    <property type="entry name" value="Renin_r_C"/>
</dbReference>
<dbReference type="InterPro" id="IPR057318">
    <property type="entry name" value="RENR_N"/>
</dbReference>
<evidence type="ECO:0000256" key="10">
    <source>
        <dbReference type="ARBA" id="ARBA00023136"/>
    </source>
</evidence>
<dbReference type="Proteomes" id="UP000494256">
    <property type="component" value="Unassembled WGS sequence"/>
</dbReference>
<dbReference type="Pfam" id="PF25294">
    <property type="entry name" value="RENR_N"/>
    <property type="match status" value="1"/>
</dbReference>
<evidence type="ECO:0000256" key="14">
    <source>
        <dbReference type="SAM" id="SignalP"/>
    </source>
</evidence>
<feature type="region of interest" description="Disordered" evidence="12">
    <location>
        <begin position="265"/>
        <end position="289"/>
    </location>
</feature>
<evidence type="ECO:0000256" key="5">
    <source>
        <dbReference type="ARBA" id="ARBA00022685"/>
    </source>
</evidence>
<organism evidence="18 20">
    <name type="scientific">Arctia plantaginis</name>
    <name type="common">Wood tiger moth</name>
    <name type="synonym">Phalaena plantaginis</name>
    <dbReference type="NCBI Taxonomy" id="874455"/>
    <lineage>
        <taxon>Eukaryota</taxon>
        <taxon>Metazoa</taxon>
        <taxon>Ecdysozoa</taxon>
        <taxon>Arthropoda</taxon>
        <taxon>Hexapoda</taxon>
        <taxon>Insecta</taxon>
        <taxon>Pterygota</taxon>
        <taxon>Neoptera</taxon>
        <taxon>Endopterygota</taxon>
        <taxon>Lepidoptera</taxon>
        <taxon>Glossata</taxon>
        <taxon>Ditrysia</taxon>
        <taxon>Noctuoidea</taxon>
        <taxon>Erebidae</taxon>
        <taxon>Arctiinae</taxon>
        <taxon>Arctia</taxon>
    </lineage>
</organism>
<evidence type="ECO:0000256" key="13">
    <source>
        <dbReference type="SAM" id="Phobius"/>
    </source>
</evidence>
<feature type="domain" description="Renin receptor-like C-terminal transmembrane spanning segment" evidence="15">
    <location>
        <begin position="300"/>
        <end position="353"/>
    </location>
</feature>
<comment type="subcellular location">
    <subcellularLocation>
        <location evidence="2">Cell membrane</location>
        <topology evidence="2">Single-pass type I membrane protein</topology>
    </subcellularLocation>
    <subcellularLocation>
        <location evidence="1">Endoplasmic reticulum membrane</location>
        <topology evidence="1">Single-pass type I membrane protein</topology>
    </subcellularLocation>
    <subcellularLocation>
        <location evidence="3">Vesicle</location>
    </subcellularLocation>
</comment>
<dbReference type="GO" id="GO:0030177">
    <property type="term" value="P:positive regulation of Wnt signaling pathway"/>
    <property type="evidence" value="ECO:0007669"/>
    <property type="project" value="TreeGrafter"/>
</dbReference>
<evidence type="ECO:0000259" key="16">
    <source>
        <dbReference type="Pfam" id="PF25294"/>
    </source>
</evidence>
<evidence type="ECO:0000259" key="15">
    <source>
        <dbReference type="Pfam" id="PF07850"/>
    </source>
</evidence>
<evidence type="ECO:0000313" key="20">
    <source>
        <dbReference type="Proteomes" id="UP000494256"/>
    </source>
</evidence>
<sequence>MGISLALFCSLILSVIGTNAGAEFRVLYNPPSLKFSRTAKTLESVLKEIISASLGLSVDENTEWKGLYVLDPFSTPEAAVTVFVDGVSDLGNNTGLETKIFPLTVDEYDPNIYEAVKHRIKQRFTNGGNKLVNIKLSDQKQLKSRSVIEVFGHIIVTKVAKQPLVHLKYSVEEDYQFLYELQALKAITAKVSSGVISPDNIVDFYNFRYSSLHPLSDFHGPNSAEIEEAKLLLSNALQELSKAFVKAYRGSVFVTTIVTDVTHSRRVGRSPENDGEEPSENPAIPGGVDGKVIGSVRGSDEFDANFSVMFNIMFWFSLVYCFSLIAIVYTVMDMDPGRDTIIYRMTNVRSKKDV</sequence>
<feature type="signal peptide" evidence="14">
    <location>
        <begin position="1"/>
        <end position="21"/>
    </location>
</feature>
<evidence type="ECO:0000313" key="17">
    <source>
        <dbReference type="EMBL" id="CAB3235562.1"/>
    </source>
</evidence>
<evidence type="ECO:0000256" key="11">
    <source>
        <dbReference type="ARBA" id="ARBA00023170"/>
    </source>
</evidence>
<keyword evidence="5" id="KW-0165">Cleavage on pair of basic residues</keyword>
<evidence type="ECO:0000256" key="2">
    <source>
        <dbReference type="ARBA" id="ARBA00004251"/>
    </source>
</evidence>
<dbReference type="Proteomes" id="UP000494106">
    <property type="component" value="Unassembled WGS sequence"/>
</dbReference>
<dbReference type="GO" id="GO:0031982">
    <property type="term" value="C:vesicle"/>
    <property type="evidence" value="ECO:0007669"/>
    <property type="project" value="UniProtKB-SubCell"/>
</dbReference>
<accession>A0A8S1AYN2</accession>
<dbReference type="GO" id="GO:0005789">
    <property type="term" value="C:endoplasmic reticulum membrane"/>
    <property type="evidence" value="ECO:0007669"/>
    <property type="project" value="UniProtKB-SubCell"/>
</dbReference>
<dbReference type="PANTHER" id="PTHR13351:SF1">
    <property type="entry name" value="RENIN RECEPTOR"/>
    <property type="match status" value="1"/>
</dbReference>
<evidence type="ECO:0000256" key="4">
    <source>
        <dbReference type="ARBA" id="ARBA00022475"/>
    </source>
</evidence>
<keyword evidence="11" id="KW-0675">Receptor</keyword>
<feature type="domain" description="Renin receptor N-terminal" evidence="16">
    <location>
        <begin position="21"/>
        <end position="260"/>
    </location>
</feature>
<comment type="caution">
    <text evidence="18">The sequence shown here is derived from an EMBL/GenBank/DDBJ whole genome shotgun (WGS) entry which is preliminary data.</text>
</comment>
<proteinExistence type="predicted"/>
<keyword evidence="8" id="KW-0256">Endoplasmic reticulum</keyword>
<reference evidence="19 20" key="1">
    <citation type="submission" date="2020-04" db="EMBL/GenBank/DDBJ databases">
        <authorList>
            <person name="Wallbank WR R."/>
            <person name="Pardo Diaz C."/>
            <person name="Kozak K."/>
            <person name="Martin S."/>
            <person name="Jiggins C."/>
            <person name="Moest M."/>
            <person name="Warren A I."/>
            <person name="Byers J.R.P. K."/>
            <person name="Montejo-Kovacevich G."/>
            <person name="Yen C E."/>
        </authorList>
    </citation>
    <scope>NUCLEOTIDE SEQUENCE [LARGE SCALE GENOMIC DNA]</scope>
</reference>
<protein>
    <recommendedName>
        <fullName evidence="21">Renin receptor</fullName>
    </recommendedName>
</protein>
<dbReference type="AlphaFoldDB" id="A0A8S1AYN2"/>
<keyword evidence="19" id="KW-1185">Reference proteome</keyword>
<dbReference type="PANTHER" id="PTHR13351">
    <property type="entry name" value="RENIN RECEPTOR"/>
    <property type="match status" value="1"/>
</dbReference>
<dbReference type="OrthoDB" id="7866065at2759"/>
<evidence type="ECO:0000313" key="19">
    <source>
        <dbReference type="Proteomes" id="UP000494106"/>
    </source>
</evidence>
<feature type="chain" id="PRO_5036434376" description="Renin receptor" evidence="14">
    <location>
        <begin position="22"/>
        <end position="354"/>
    </location>
</feature>
<keyword evidence="6 13" id="KW-0812">Transmembrane</keyword>
<keyword evidence="10 13" id="KW-0472">Membrane</keyword>
<evidence type="ECO:0000256" key="7">
    <source>
        <dbReference type="ARBA" id="ARBA00022729"/>
    </source>
</evidence>
<dbReference type="InterPro" id="IPR012493">
    <property type="entry name" value="Renin_rcpt"/>
</dbReference>
<dbReference type="GO" id="GO:0009897">
    <property type="term" value="C:external side of plasma membrane"/>
    <property type="evidence" value="ECO:0007669"/>
    <property type="project" value="TreeGrafter"/>
</dbReference>
<name>A0A8S1AYN2_ARCPL</name>
<dbReference type="Pfam" id="PF07850">
    <property type="entry name" value="Renin_r"/>
    <property type="match status" value="1"/>
</dbReference>
<gene>
    <name evidence="18" type="ORF">APLA_LOCUS13218</name>
    <name evidence="17" type="ORF">APLA_LOCUS6206</name>
</gene>
<evidence type="ECO:0000256" key="1">
    <source>
        <dbReference type="ARBA" id="ARBA00004115"/>
    </source>
</evidence>